<evidence type="ECO:0000313" key="1">
    <source>
        <dbReference type="EMBL" id="KMS64581.1"/>
    </source>
</evidence>
<sequence length="32" mass="3609">KVARCNTVQINSDMGDKRMKITVDKEGVNFNP</sequence>
<dbReference type="Proteomes" id="UP000035740">
    <property type="component" value="Unassembled WGS sequence"/>
</dbReference>
<organism evidence="1 2">
    <name type="scientific">Beta vulgaris subsp. vulgaris</name>
    <name type="common">Beet</name>
    <dbReference type="NCBI Taxonomy" id="3555"/>
    <lineage>
        <taxon>Eukaryota</taxon>
        <taxon>Viridiplantae</taxon>
        <taxon>Streptophyta</taxon>
        <taxon>Embryophyta</taxon>
        <taxon>Tracheophyta</taxon>
        <taxon>Spermatophyta</taxon>
        <taxon>Magnoliopsida</taxon>
        <taxon>eudicotyledons</taxon>
        <taxon>Gunneridae</taxon>
        <taxon>Pentapetalae</taxon>
        <taxon>Caryophyllales</taxon>
        <taxon>Chenopodiaceae</taxon>
        <taxon>Betoideae</taxon>
        <taxon>Beta</taxon>
    </lineage>
</organism>
<accession>A0A0J7YLU5</accession>
<dbReference type="AlphaFoldDB" id="A0A0J7YLU5"/>
<protein>
    <submittedName>
        <fullName evidence="1">Uncharacterized protein</fullName>
    </submittedName>
</protein>
<dbReference type="Gramene" id="KMS64581">
    <property type="protein sequence ID" value="KMS64581"/>
    <property type="gene ID" value="BVRB_018820"/>
</dbReference>
<reference evidence="1 2" key="1">
    <citation type="journal article" date="2014" name="Nature">
        <title>The genome of the recently domesticated crop plant sugar beet (Beta vulgaris).</title>
        <authorList>
            <person name="Dohm J.C."/>
            <person name="Minoche A.E."/>
            <person name="Holtgrawe D."/>
            <person name="Capella-Gutierrez S."/>
            <person name="Zakrzewski F."/>
            <person name="Tafer H."/>
            <person name="Rupp O."/>
            <person name="Sorensen T.R."/>
            <person name="Stracke R."/>
            <person name="Reinhardt R."/>
            <person name="Goesmann A."/>
            <person name="Kraft T."/>
            <person name="Schulz B."/>
            <person name="Stadler P.F."/>
            <person name="Schmidt T."/>
            <person name="Gabaldon T."/>
            <person name="Lehrach H."/>
            <person name="Weisshaar B."/>
            <person name="Himmelbauer H."/>
        </authorList>
    </citation>
    <scope>NUCLEOTIDE SEQUENCE [LARGE SCALE GENOMIC DNA]</scope>
    <source>
        <tissue evidence="1">Taproot</tissue>
    </source>
</reference>
<feature type="non-terminal residue" evidence="1">
    <location>
        <position position="1"/>
    </location>
</feature>
<evidence type="ECO:0000313" key="2">
    <source>
        <dbReference type="Proteomes" id="UP000035740"/>
    </source>
</evidence>
<name>A0A0J7YLU5_BETVV</name>
<keyword evidence="2" id="KW-1185">Reference proteome</keyword>
<proteinExistence type="predicted"/>
<dbReference type="EMBL" id="KQ127618">
    <property type="protein sequence ID" value="KMS64581.1"/>
    <property type="molecule type" value="Genomic_DNA"/>
</dbReference>
<gene>
    <name evidence="1" type="ORF">BVRB_018820</name>
</gene>